<dbReference type="Gene3D" id="3.90.1530.30">
    <property type="match status" value="1"/>
</dbReference>
<evidence type="ECO:0000256" key="1">
    <source>
        <dbReference type="SAM" id="MobiDB-lite"/>
    </source>
</evidence>
<organism evidence="2 3">
    <name type="scientific">Tranquillimonas alkanivorans</name>
    <dbReference type="NCBI Taxonomy" id="441119"/>
    <lineage>
        <taxon>Bacteria</taxon>
        <taxon>Pseudomonadati</taxon>
        <taxon>Pseudomonadota</taxon>
        <taxon>Alphaproteobacteria</taxon>
        <taxon>Rhodobacterales</taxon>
        <taxon>Roseobacteraceae</taxon>
        <taxon>Tranquillimonas</taxon>
    </lineage>
</organism>
<feature type="region of interest" description="Disordered" evidence="1">
    <location>
        <begin position="97"/>
        <end position="124"/>
    </location>
</feature>
<evidence type="ECO:0000313" key="2">
    <source>
        <dbReference type="EMBL" id="SFQ17219.1"/>
    </source>
</evidence>
<dbReference type="Proteomes" id="UP000199356">
    <property type="component" value="Unassembled WGS sequence"/>
</dbReference>
<dbReference type="SUPFAM" id="SSF110849">
    <property type="entry name" value="ParB/Sulfiredoxin"/>
    <property type="match status" value="1"/>
</dbReference>
<dbReference type="STRING" id="441119.SAMN04488047_14313"/>
<accession>A0A1I5WBZ4</accession>
<evidence type="ECO:0000313" key="3">
    <source>
        <dbReference type="Proteomes" id="UP000199356"/>
    </source>
</evidence>
<sequence length="324" mass="35664">MKARKHQAPATLPPIEDDVMEAQPVDTMASLDSANQAELSVAAAKKIRGRAKEDVLEGRAIIEIDPAQLFDLVGTDRVSLSDSAAAQDPDVEDLKKSIGENGQQNPIIVRPKDPRWSPRSDDPTNVEGVEFELLAGRRRRLAVAQLNSNLEPNQRLRLRAQIAYIAPDASEAERRLHALKHRYVENEARKDLTPFQKAVSGGMLIAEYEATGTQAQDIEAALGITHPTRRLWRQVFDRQDDVRGHFAGREPSHAELKDFVEGRLGKPAAASAPVAKTKGERGFYTVKPAAKRGKVAVQLKVTLDEEQDAELIEMLKGAIGEVRA</sequence>
<dbReference type="RefSeq" id="WP_177215314.1">
    <property type="nucleotide sequence ID" value="NZ_FOXA01000043.1"/>
</dbReference>
<dbReference type="EMBL" id="FOXA01000043">
    <property type="protein sequence ID" value="SFQ17219.1"/>
    <property type="molecule type" value="Genomic_DNA"/>
</dbReference>
<gene>
    <name evidence="2" type="ORF">SAMN04488047_14313</name>
</gene>
<name>A0A1I5WBZ4_9RHOB</name>
<keyword evidence="3" id="KW-1185">Reference proteome</keyword>
<reference evidence="2 3" key="1">
    <citation type="submission" date="2016-10" db="EMBL/GenBank/DDBJ databases">
        <authorList>
            <person name="de Groot N.N."/>
        </authorList>
    </citation>
    <scope>NUCLEOTIDE SEQUENCE [LARGE SCALE GENOMIC DNA]</scope>
    <source>
        <strain evidence="2 3">DSM 19547</strain>
    </source>
</reference>
<proteinExistence type="predicted"/>
<protein>
    <submittedName>
        <fullName evidence="2">ParB-like nuclease domain-containing protein</fullName>
    </submittedName>
</protein>
<dbReference type="InterPro" id="IPR036086">
    <property type="entry name" value="ParB/Sulfiredoxin_sf"/>
</dbReference>
<feature type="compositionally biased region" description="Basic and acidic residues" evidence="1">
    <location>
        <begin position="110"/>
        <end position="122"/>
    </location>
</feature>
<dbReference type="AlphaFoldDB" id="A0A1I5WBZ4"/>